<evidence type="ECO:0000256" key="1">
    <source>
        <dbReference type="ARBA" id="ARBA00004123"/>
    </source>
</evidence>
<feature type="compositionally biased region" description="Polar residues" evidence="8">
    <location>
        <begin position="30"/>
        <end position="45"/>
    </location>
</feature>
<dbReference type="GO" id="GO:0008270">
    <property type="term" value="F:zinc ion binding"/>
    <property type="evidence" value="ECO:0007669"/>
    <property type="project" value="InterPro"/>
</dbReference>
<keyword evidence="6" id="KW-0804">Transcription</keyword>
<dbReference type="HOGENOM" id="CLU_018404_1_0_1"/>
<keyword evidence="7" id="KW-0539">Nucleus</keyword>
<comment type="subcellular location">
    <subcellularLocation>
        <location evidence="1">Nucleus</location>
    </subcellularLocation>
</comment>
<dbReference type="GO" id="GO:0006351">
    <property type="term" value="P:DNA-templated transcription"/>
    <property type="evidence" value="ECO:0007669"/>
    <property type="project" value="InterPro"/>
</dbReference>
<dbReference type="InterPro" id="IPR007219">
    <property type="entry name" value="XnlR_reg_dom"/>
</dbReference>
<dbReference type="SMART" id="SM00906">
    <property type="entry name" value="Fungal_trans"/>
    <property type="match status" value="1"/>
</dbReference>
<dbReference type="Proteomes" id="UP000053599">
    <property type="component" value="Unassembled WGS sequence"/>
</dbReference>
<evidence type="ECO:0000313" key="10">
    <source>
        <dbReference type="EMBL" id="KIV86732.1"/>
    </source>
</evidence>
<dbReference type="OrthoDB" id="189997at2759"/>
<accession>A0A0D1YVZ7</accession>
<dbReference type="Pfam" id="PF04082">
    <property type="entry name" value="Fungal_trans"/>
    <property type="match status" value="1"/>
</dbReference>
<dbReference type="AlphaFoldDB" id="A0A0D1YVZ7"/>
<organism evidence="10 11">
    <name type="scientific">Exophiala sideris</name>
    <dbReference type="NCBI Taxonomy" id="1016849"/>
    <lineage>
        <taxon>Eukaryota</taxon>
        <taxon>Fungi</taxon>
        <taxon>Dikarya</taxon>
        <taxon>Ascomycota</taxon>
        <taxon>Pezizomycotina</taxon>
        <taxon>Eurotiomycetes</taxon>
        <taxon>Chaetothyriomycetidae</taxon>
        <taxon>Chaetothyriales</taxon>
        <taxon>Herpotrichiellaceae</taxon>
        <taxon>Exophiala</taxon>
    </lineage>
</organism>
<evidence type="ECO:0000256" key="3">
    <source>
        <dbReference type="ARBA" id="ARBA00022833"/>
    </source>
</evidence>
<feature type="region of interest" description="Disordered" evidence="8">
    <location>
        <begin position="537"/>
        <end position="601"/>
    </location>
</feature>
<evidence type="ECO:0000259" key="9">
    <source>
        <dbReference type="SMART" id="SM00906"/>
    </source>
</evidence>
<evidence type="ECO:0000256" key="8">
    <source>
        <dbReference type="SAM" id="MobiDB-lite"/>
    </source>
</evidence>
<gene>
    <name evidence="10" type="ORF">PV11_02327</name>
</gene>
<keyword evidence="4" id="KW-0805">Transcription regulation</keyword>
<keyword evidence="2" id="KW-0479">Metal-binding</keyword>
<evidence type="ECO:0000256" key="2">
    <source>
        <dbReference type="ARBA" id="ARBA00022723"/>
    </source>
</evidence>
<sequence>MKLQERGSTDLDLDDAPIEHSPATPAFVEASQTAQHSQLGASTSAHTERVSNREADATLGRVSNLMQRHSTHEPAFCKILLRELMNGTMGQRTSPSGTSAQNVAEESLTSQAMTDLDTSAVGLPTKDGVESLVKAYFQFANQSLPLLHEPKYRQRLDSLYAISHTVDLNTVHTSRESRIDVFFVFEAFAVALLILQKQDPSRIPTSLADRYHQTALRALVEAGLSSDLEGVQSLLLLAQYSYHHPTAWTVWKTIGAALRLAVEVGLHQEPPPGTVDPLTLDNRRRTFWVAYAMDRNVSIALGLPLCLSDGAITAKFPSQENDECITPDGIGAVDVTAPKPKRVSIHVFRYRRIQSEMQTVLYEEQSVAAYPPIDLSRWQKQMHNRIQRWYNDTPRRESLTDRERKNLENFELTYDRALLYLYRPSRNIPKPPESSLLAVTDAATHMIRLYPTFFREHRLTIYWQAVENLLSAGTALLYSYVDSAKVRERITLRELQDLIHSCSSVLWGMVEHFPDFKGKRDAFDIVSSRILADLDDTNQSKHAGQAAPEGLTSQASRRVDEQTNLRMDSGDMSALSCEGPSQPRETTGPTGRPYFSAGGQDGNLPETHHEAFSFADFDDVSFDWNALENMDQFPTPAWL</sequence>
<dbReference type="GO" id="GO:0043565">
    <property type="term" value="F:sequence-specific DNA binding"/>
    <property type="evidence" value="ECO:0007669"/>
    <property type="project" value="TreeGrafter"/>
</dbReference>
<dbReference type="GO" id="GO:0000981">
    <property type="term" value="F:DNA-binding transcription factor activity, RNA polymerase II-specific"/>
    <property type="evidence" value="ECO:0007669"/>
    <property type="project" value="TreeGrafter"/>
</dbReference>
<evidence type="ECO:0000256" key="5">
    <source>
        <dbReference type="ARBA" id="ARBA00023125"/>
    </source>
</evidence>
<dbReference type="GO" id="GO:0045944">
    <property type="term" value="P:positive regulation of transcription by RNA polymerase II"/>
    <property type="evidence" value="ECO:0007669"/>
    <property type="project" value="TreeGrafter"/>
</dbReference>
<evidence type="ECO:0000256" key="7">
    <source>
        <dbReference type="ARBA" id="ARBA00023242"/>
    </source>
</evidence>
<evidence type="ECO:0000256" key="4">
    <source>
        <dbReference type="ARBA" id="ARBA00023015"/>
    </source>
</evidence>
<name>A0A0D1YVZ7_9EURO</name>
<proteinExistence type="predicted"/>
<dbReference type="PANTHER" id="PTHR47782">
    <property type="entry name" value="ZN(II)2CYS6 TRANSCRIPTION FACTOR (EUROFUNG)-RELATED"/>
    <property type="match status" value="1"/>
</dbReference>
<dbReference type="InterPro" id="IPR052202">
    <property type="entry name" value="Yeast_MetPath_Reg"/>
</dbReference>
<feature type="domain" description="Xylanolytic transcriptional activator regulatory" evidence="9">
    <location>
        <begin position="250"/>
        <end position="323"/>
    </location>
</feature>
<evidence type="ECO:0000256" key="6">
    <source>
        <dbReference type="ARBA" id="ARBA00023163"/>
    </source>
</evidence>
<evidence type="ECO:0000313" key="11">
    <source>
        <dbReference type="Proteomes" id="UP000053599"/>
    </source>
</evidence>
<dbReference type="GO" id="GO:0005634">
    <property type="term" value="C:nucleus"/>
    <property type="evidence" value="ECO:0007669"/>
    <property type="project" value="UniProtKB-SubCell"/>
</dbReference>
<dbReference type="PANTHER" id="PTHR47782:SF1">
    <property type="entry name" value="PYRIMIDINE PATHWAY REGULATORY PROTEIN 1"/>
    <property type="match status" value="1"/>
</dbReference>
<protein>
    <recommendedName>
        <fullName evidence="9">Xylanolytic transcriptional activator regulatory domain-containing protein</fullName>
    </recommendedName>
</protein>
<reference evidence="10 11" key="1">
    <citation type="submission" date="2015-01" db="EMBL/GenBank/DDBJ databases">
        <title>The Genome Sequence of Exophiala sideris CBS121828.</title>
        <authorList>
            <consortium name="The Broad Institute Genomics Platform"/>
            <person name="Cuomo C."/>
            <person name="de Hoog S."/>
            <person name="Gorbushina A."/>
            <person name="Stielow B."/>
            <person name="Teixiera M."/>
            <person name="Abouelleil A."/>
            <person name="Chapman S.B."/>
            <person name="Priest M."/>
            <person name="Young S.K."/>
            <person name="Wortman J."/>
            <person name="Nusbaum C."/>
            <person name="Birren B."/>
        </authorList>
    </citation>
    <scope>NUCLEOTIDE SEQUENCE [LARGE SCALE GENOMIC DNA]</scope>
    <source>
        <strain evidence="10 11">CBS 121828</strain>
    </source>
</reference>
<dbReference type="STRING" id="1016849.A0A0D1YVZ7"/>
<feature type="region of interest" description="Disordered" evidence="8">
    <location>
        <begin position="1"/>
        <end position="53"/>
    </location>
</feature>
<dbReference type="EMBL" id="KN846951">
    <property type="protein sequence ID" value="KIV86732.1"/>
    <property type="molecule type" value="Genomic_DNA"/>
</dbReference>
<keyword evidence="3" id="KW-0862">Zinc</keyword>
<keyword evidence="5" id="KW-0238">DNA-binding</keyword>
<dbReference type="CDD" id="cd12148">
    <property type="entry name" value="fungal_TF_MHR"/>
    <property type="match status" value="1"/>
</dbReference>